<dbReference type="AlphaFoldDB" id="A0A8T8SDB3"/>
<proteinExistence type="predicted"/>
<evidence type="ECO:0000256" key="1">
    <source>
        <dbReference type="SAM" id="MobiDB-lite"/>
    </source>
</evidence>
<protein>
    <submittedName>
        <fullName evidence="2">Uncharacterized protein</fullName>
    </submittedName>
</protein>
<comment type="caution">
    <text evidence="2">The sequence shown here is derived from an EMBL/GenBank/DDBJ whole genome shotgun (WGS) entry which is preliminary data.</text>
</comment>
<feature type="compositionally biased region" description="Low complexity" evidence="1">
    <location>
        <begin position="104"/>
        <end position="122"/>
    </location>
</feature>
<dbReference type="EMBL" id="LWDF02001719">
    <property type="protein sequence ID" value="KAE8237600.1"/>
    <property type="molecule type" value="Genomic_DNA"/>
</dbReference>
<feature type="region of interest" description="Disordered" evidence="1">
    <location>
        <begin position="80"/>
        <end position="126"/>
    </location>
</feature>
<organism evidence="2 3">
    <name type="scientific">Tilletia indica</name>
    <dbReference type="NCBI Taxonomy" id="43049"/>
    <lineage>
        <taxon>Eukaryota</taxon>
        <taxon>Fungi</taxon>
        <taxon>Dikarya</taxon>
        <taxon>Basidiomycota</taxon>
        <taxon>Ustilaginomycotina</taxon>
        <taxon>Exobasidiomycetes</taxon>
        <taxon>Tilletiales</taxon>
        <taxon>Tilletiaceae</taxon>
        <taxon>Tilletia</taxon>
    </lineage>
</organism>
<evidence type="ECO:0000313" key="2">
    <source>
        <dbReference type="EMBL" id="KAE8237600.1"/>
    </source>
</evidence>
<sequence>MAPMTMSVDDSFGVLGVLTRWEASRAGVGDYDCDAAVADIKLCTSEPQALLPLKTYPTSLQAPHPIQDRLNFLLTESRPESAHLPSTPCTPQAPRLLPSSAPFTPKLTPSSGSSSRTSPTLPMQANPAPGPRTFCHHCSTLVQSLQLPPQPVRHPRTTQLTHEGVTYLLIRHNPRLYSYQILQPFGSSSTSTTGDNANLDPLPALFTLPGPAALGGQAYEYDTSIPAPNEHPST</sequence>
<reference evidence="2" key="2">
    <citation type="journal article" date="2019" name="IMA Fungus">
        <title>Genome sequencing and comparison of five Tilletia species to identify candidate genes for the detection of regulated species infecting wheat.</title>
        <authorList>
            <person name="Nguyen H.D.T."/>
            <person name="Sultana T."/>
            <person name="Kesanakurti P."/>
            <person name="Hambleton S."/>
        </authorList>
    </citation>
    <scope>NUCLEOTIDE SEQUENCE</scope>
    <source>
        <strain evidence="2">DAOMC 236416</strain>
    </source>
</reference>
<dbReference type="Proteomes" id="UP000077521">
    <property type="component" value="Unassembled WGS sequence"/>
</dbReference>
<keyword evidence="3" id="KW-1185">Reference proteome</keyword>
<gene>
    <name evidence="2" type="ORF">A4X13_0g8721</name>
</gene>
<evidence type="ECO:0000313" key="3">
    <source>
        <dbReference type="Proteomes" id="UP000077521"/>
    </source>
</evidence>
<name>A0A8T8SDB3_9BASI</name>
<reference evidence="2" key="1">
    <citation type="submission" date="2016-04" db="EMBL/GenBank/DDBJ databases">
        <authorList>
            <person name="Nguyen H.D."/>
            <person name="Samba Siva P."/>
            <person name="Cullis J."/>
            <person name="Levesque C.A."/>
            <person name="Hambleton S."/>
        </authorList>
    </citation>
    <scope>NUCLEOTIDE SEQUENCE</scope>
    <source>
        <strain evidence="2">DAOMC 236416</strain>
    </source>
</reference>
<accession>A0A8T8SDB3</accession>